<sequence>MKKRLTLAALALTLAPGFAFAMCSGHEVKQESASACPADQVWNAETGTCMKTTS</sequence>
<proteinExistence type="predicted"/>
<name>A0A8G1EEJ6_9RHOB</name>
<dbReference type="KEGG" id="nsm:JO391_07765"/>
<reference evidence="2" key="1">
    <citation type="submission" date="2021-02" db="EMBL/GenBank/DDBJ databases">
        <title>Rhodobacter shimadae sp. nov., an aerobic anoxygenic phototrophic bacterium isolated from a hot spring.</title>
        <authorList>
            <person name="Muramatsu S."/>
            <person name="Haruta S."/>
            <person name="Hirose S."/>
            <person name="Hanada S."/>
        </authorList>
    </citation>
    <scope>NUCLEOTIDE SEQUENCE</scope>
    <source>
        <strain evidence="2">N10</strain>
    </source>
</reference>
<keyword evidence="1" id="KW-0732">Signal</keyword>
<accession>A0A8G1EEJ6</accession>
<keyword evidence="3" id="KW-1185">Reference proteome</keyword>
<dbReference type="RefSeq" id="WP_220663889.1">
    <property type="nucleotide sequence ID" value="NZ_CP069370.1"/>
</dbReference>
<evidence type="ECO:0000256" key="1">
    <source>
        <dbReference type="SAM" id="SignalP"/>
    </source>
</evidence>
<gene>
    <name evidence="2" type="ORF">JO391_07765</name>
</gene>
<organism evidence="2 3">
    <name type="scientific">Neotabrizicola shimadae</name>
    <dbReference type="NCBI Taxonomy" id="2807096"/>
    <lineage>
        <taxon>Bacteria</taxon>
        <taxon>Pseudomonadati</taxon>
        <taxon>Pseudomonadota</taxon>
        <taxon>Alphaproteobacteria</taxon>
        <taxon>Rhodobacterales</taxon>
        <taxon>Paracoccaceae</taxon>
        <taxon>Neotabrizicola</taxon>
    </lineage>
</organism>
<keyword evidence="2" id="KW-0456">Lyase</keyword>
<dbReference type="AlphaFoldDB" id="A0A8G1EEJ6"/>
<dbReference type="Proteomes" id="UP000826300">
    <property type="component" value="Chromosome"/>
</dbReference>
<evidence type="ECO:0000313" key="3">
    <source>
        <dbReference type="Proteomes" id="UP000826300"/>
    </source>
</evidence>
<protein>
    <submittedName>
        <fullName evidence="2">Adenylosuccinate lyase</fullName>
    </submittedName>
</protein>
<feature type="signal peptide" evidence="1">
    <location>
        <begin position="1"/>
        <end position="21"/>
    </location>
</feature>
<dbReference type="GO" id="GO:0016829">
    <property type="term" value="F:lyase activity"/>
    <property type="evidence" value="ECO:0007669"/>
    <property type="project" value="UniProtKB-KW"/>
</dbReference>
<feature type="chain" id="PRO_5034286392" evidence="1">
    <location>
        <begin position="22"/>
        <end position="54"/>
    </location>
</feature>
<dbReference type="EMBL" id="CP069370">
    <property type="protein sequence ID" value="QYZ71383.1"/>
    <property type="molecule type" value="Genomic_DNA"/>
</dbReference>
<evidence type="ECO:0000313" key="2">
    <source>
        <dbReference type="EMBL" id="QYZ71383.1"/>
    </source>
</evidence>